<keyword evidence="2" id="KW-1185">Reference proteome</keyword>
<feature type="non-terminal residue" evidence="1">
    <location>
        <position position="138"/>
    </location>
</feature>
<evidence type="ECO:0000313" key="2">
    <source>
        <dbReference type="Proteomes" id="UP001140096"/>
    </source>
</evidence>
<proteinExistence type="predicted"/>
<reference evidence="1" key="1">
    <citation type="submission" date="2022-07" db="EMBL/GenBank/DDBJ databases">
        <title>Phylogenomic reconstructions and comparative analyses of Kickxellomycotina fungi.</title>
        <authorList>
            <person name="Reynolds N.K."/>
            <person name="Stajich J.E."/>
            <person name="Barry K."/>
            <person name="Grigoriev I.V."/>
            <person name="Crous P."/>
            <person name="Smith M.E."/>
        </authorList>
    </citation>
    <scope>NUCLEOTIDE SEQUENCE</scope>
    <source>
        <strain evidence="1">CBS 102833</strain>
    </source>
</reference>
<gene>
    <name evidence="1" type="ORF">H4S07_006348</name>
</gene>
<protein>
    <submittedName>
        <fullName evidence="1">Uncharacterized protein</fullName>
    </submittedName>
</protein>
<sequence>MLASDVVSELYQWRAKREVMLEWLEPSCVVKVSLDLSRFAAEPPVNNAELDVEEWGEQLALRIDTHISSLAESICQQNEVRVQDSLHKVNTVEALMLAVLQIEEPLRSYAEIVDLGISRLAQSTFLQTAIKAYFAASR</sequence>
<name>A0ACC1KVB5_9FUNG</name>
<accession>A0ACC1KVB5</accession>
<dbReference type="Proteomes" id="UP001140096">
    <property type="component" value="Unassembled WGS sequence"/>
</dbReference>
<organism evidence="1 2">
    <name type="scientific">Coemansia furcata</name>
    <dbReference type="NCBI Taxonomy" id="417177"/>
    <lineage>
        <taxon>Eukaryota</taxon>
        <taxon>Fungi</taxon>
        <taxon>Fungi incertae sedis</taxon>
        <taxon>Zoopagomycota</taxon>
        <taxon>Kickxellomycotina</taxon>
        <taxon>Kickxellomycetes</taxon>
        <taxon>Kickxellales</taxon>
        <taxon>Kickxellaceae</taxon>
        <taxon>Coemansia</taxon>
    </lineage>
</organism>
<dbReference type="EMBL" id="JANBUP010003707">
    <property type="protein sequence ID" value="KAJ2795955.1"/>
    <property type="molecule type" value="Genomic_DNA"/>
</dbReference>
<comment type="caution">
    <text evidence="1">The sequence shown here is derived from an EMBL/GenBank/DDBJ whole genome shotgun (WGS) entry which is preliminary data.</text>
</comment>
<evidence type="ECO:0000313" key="1">
    <source>
        <dbReference type="EMBL" id="KAJ2795955.1"/>
    </source>
</evidence>